<reference evidence="4 5" key="1">
    <citation type="journal article" date="2015" name="Stand. Genomic Sci.">
        <title>Genomic Encyclopedia of Bacterial and Archaeal Type Strains, Phase III: the genomes of soil and plant-associated and newly described type strains.</title>
        <authorList>
            <person name="Whitman W.B."/>
            <person name="Woyke T."/>
            <person name="Klenk H.P."/>
            <person name="Zhou Y."/>
            <person name="Lilburn T.G."/>
            <person name="Beck B.J."/>
            <person name="De Vos P."/>
            <person name="Vandamme P."/>
            <person name="Eisen J.A."/>
            <person name="Garrity G."/>
            <person name="Hugenholtz P."/>
            <person name="Kyrpides N.C."/>
        </authorList>
    </citation>
    <scope>NUCLEOTIDE SEQUENCE [LARGE SCALE GENOMIC DNA]</scope>
    <source>
        <strain evidence="4 5">CGMCC 1.10124</strain>
    </source>
</reference>
<reference evidence="3 6" key="2">
    <citation type="submission" date="2018-07" db="EMBL/GenBank/DDBJ databases">
        <title>Genome sequences of Haloplanus aerogenes JCM 16430T.</title>
        <authorList>
            <person name="Kim Y.B."/>
            <person name="Roh S.W."/>
        </authorList>
    </citation>
    <scope>NUCLEOTIDE SEQUENCE [LARGE SCALE GENOMIC DNA]</scope>
    <source>
        <strain evidence="3 6">JCM 16430</strain>
    </source>
</reference>
<reference evidence="4" key="3">
    <citation type="submission" date="2018-10" db="EMBL/GenBank/DDBJ databases">
        <authorList>
            <person name="Whitman W."/>
            <person name="Huntemann M."/>
            <person name="Clum A."/>
            <person name="Pillay M."/>
            <person name="Palaniappan K."/>
            <person name="Varghese N."/>
            <person name="Mikhailova N."/>
            <person name="Stamatis D."/>
            <person name="Reddy T."/>
            <person name="Daum C."/>
            <person name="Shapiro N."/>
            <person name="Ivanova N."/>
            <person name="Kyrpides N."/>
            <person name="Woyke T."/>
        </authorList>
    </citation>
    <scope>NUCLEOTIDE SEQUENCE</scope>
    <source>
        <strain evidence="4">CGMCC 1.10124</strain>
    </source>
</reference>
<dbReference type="CDD" id="cd00293">
    <property type="entry name" value="USP-like"/>
    <property type="match status" value="2"/>
</dbReference>
<feature type="domain" description="UspA" evidence="2">
    <location>
        <begin position="149"/>
        <end position="281"/>
    </location>
</feature>
<dbReference type="PRINTS" id="PR01438">
    <property type="entry name" value="UNVRSLSTRESS"/>
</dbReference>
<gene>
    <name evidence="4" type="ORF">ATH50_3571</name>
    <name evidence="3" type="ORF">DU502_05225</name>
</gene>
<evidence type="ECO:0000313" key="3">
    <source>
        <dbReference type="EMBL" id="AZH24813.1"/>
    </source>
</evidence>
<dbReference type="AlphaFoldDB" id="A0A3M0CFJ1"/>
<dbReference type="PANTHER" id="PTHR46268:SF6">
    <property type="entry name" value="UNIVERSAL STRESS PROTEIN UP12"/>
    <property type="match status" value="1"/>
</dbReference>
<dbReference type="OrthoDB" id="105697at2157"/>
<accession>A0A3M0CFJ1</accession>
<proteinExistence type="inferred from homology"/>
<dbReference type="Proteomes" id="UP000282007">
    <property type="component" value="Chromosome"/>
</dbReference>
<dbReference type="Gene3D" id="3.40.50.620">
    <property type="entry name" value="HUPs"/>
    <property type="match status" value="2"/>
</dbReference>
<dbReference type="EMBL" id="CP034145">
    <property type="protein sequence ID" value="AZH24813.1"/>
    <property type="molecule type" value="Genomic_DNA"/>
</dbReference>
<sequence length="284" mass="29506">MYERILVPTDGSEVAEAAVDAAITLATRFDADLHIVHVLEAGELPPGVEDEGADESAVRGREAVSSAADRAAAAGVDATPTVVDTGGSVPEAICRYADEQGCDCIVAGTYGRTGLDRFILGSVAERLLRESPIPVLTVHEETVVDPALDRILVPTDGSACARAAVDQAIELALATDATLHVVHVVDSGIVDTGPIPAALEEAGERAIQQVVERADAAGVSATERSLLNGTPHQEIVDYADENGIECIVMGTHGRTGVDRYLLGSVAERVVRLSDSPVLAVKSAD</sequence>
<dbReference type="InterPro" id="IPR006016">
    <property type="entry name" value="UspA"/>
</dbReference>
<dbReference type="EMBL" id="REFS01000010">
    <property type="protein sequence ID" value="RMB08354.1"/>
    <property type="molecule type" value="Genomic_DNA"/>
</dbReference>
<comment type="similarity">
    <text evidence="1">Belongs to the universal stress protein A family.</text>
</comment>
<dbReference type="GeneID" id="38470665"/>
<dbReference type="SUPFAM" id="SSF52402">
    <property type="entry name" value="Adenine nucleotide alpha hydrolases-like"/>
    <property type="match status" value="2"/>
</dbReference>
<evidence type="ECO:0000313" key="4">
    <source>
        <dbReference type="EMBL" id="RMB08354.1"/>
    </source>
</evidence>
<dbReference type="InterPro" id="IPR014729">
    <property type="entry name" value="Rossmann-like_a/b/a_fold"/>
</dbReference>
<name>A0A3M0CFJ1_9EURY</name>
<dbReference type="PANTHER" id="PTHR46268">
    <property type="entry name" value="STRESS RESPONSE PROTEIN NHAX"/>
    <property type="match status" value="1"/>
</dbReference>
<protein>
    <submittedName>
        <fullName evidence="4">Nucleotide-binding universal stress UspA family protein</fullName>
    </submittedName>
    <submittedName>
        <fullName evidence="3">Universal stress protein</fullName>
    </submittedName>
</protein>
<dbReference type="Proteomes" id="UP000277326">
    <property type="component" value="Unassembled WGS sequence"/>
</dbReference>
<evidence type="ECO:0000313" key="6">
    <source>
        <dbReference type="Proteomes" id="UP000282007"/>
    </source>
</evidence>
<dbReference type="Pfam" id="PF00582">
    <property type="entry name" value="Usp"/>
    <property type="match status" value="2"/>
</dbReference>
<feature type="domain" description="UspA" evidence="2">
    <location>
        <begin position="1"/>
        <end position="139"/>
    </location>
</feature>
<organism evidence="4 5">
    <name type="scientific">Haloplanus aerogenes</name>
    <dbReference type="NCBI Taxonomy" id="660522"/>
    <lineage>
        <taxon>Archaea</taxon>
        <taxon>Methanobacteriati</taxon>
        <taxon>Methanobacteriota</taxon>
        <taxon>Stenosarchaea group</taxon>
        <taxon>Halobacteria</taxon>
        <taxon>Halobacteriales</taxon>
        <taxon>Haloferacaceae</taxon>
        <taxon>Haloplanus</taxon>
    </lineage>
</organism>
<dbReference type="RefSeq" id="WP_121922085.1">
    <property type="nucleotide sequence ID" value="NZ_CP034145.1"/>
</dbReference>
<evidence type="ECO:0000313" key="5">
    <source>
        <dbReference type="Proteomes" id="UP000277326"/>
    </source>
</evidence>
<dbReference type="InterPro" id="IPR006015">
    <property type="entry name" value="Universal_stress_UspA"/>
</dbReference>
<evidence type="ECO:0000259" key="2">
    <source>
        <dbReference type="Pfam" id="PF00582"/>
    </source>
</evidence>
<evidence type="ECO:0000256" key="1">
    <source>
        <dbReference type="ARBA" id="ARBA00008791"/>
    </source>
</evidence>
<keyword evidence="6" id="KW-1185">Reference proteome</keyword>
<dbReference type="KEGG" id="haer:DU502_05225"/>